<dbReference type="Gene3D" id="3.90.1720.10">
    <property type="entry name" value="endopeptidase domain like (from Nostoc punctiforme)"/>
    <property type="match status" value="1"/>
</dbReference>
<dbReference type="OrthoDB" id="7864350at2"/>
<accession>A0A9Q2NVR8</accession>
<comment type="caution">
    <text evidence="1">The sequence shown here is derived from an EMBL/GenBank/DDBJ whole genome shotgun (WGS) entry which is preliminary data.</text>
</comment>
<dbReference type="EMBL" id="JAFBXE010000002">
    <property type="protein sequence ID" value="MBM2411568.1"/>
    <property type="molecule type" value="Genomic_DNA"/>
</dbReference>
<proteinExistence type="predicted"/>
<gene>
    <name evidence="1" type="ORF">JQX41_04590</name>
    <name evidence="2" type="ORF">JQX48_04590</name>
</gene>
<organism evidence="1 3">
    <name type="scientific">Marivita cryptomonadis</name>
    <dbReference type="NCBI Taxonomy" id="505252"/>
    <lineage>
        <taxon>Bacteria</taxon>
        <taxon>Pseudomonadati</taxon>
        <taxon>Pseudomonadota</taxon>
        <taxon>Alphaproteobacteria</taxon>
        <taxon>Rhodobacterales</taxon>
        <taxon>Roseobacteraceae</taxon>
        <taxon>Marivita</taxon>
    </lineage>
</organism>
<keyword evidence="4" id="KW-1185">Reference proteome</keyword>
<dbReference type="GeneID" id="62642036"/>
<reference evidence="1 4" key="1">
    <citation type="submission" date="2021-01" db="EMBL/GenBank/DDBJ databases">
        <title>Diatom-associated Roseobacters Show Island Model of Population Structure.</title>
        <authorList>
            <person name="Qu L."/>
            <person name="Feng X."/>
            <person name="Chen Y."/>
            <person name="Li L."/>
            <person name="Wang X."/>
            <person name="Hu Z."/>
            <person name="Wang H."/>
            <person name="Luo H."/>
        </authorList>
    </citation>
    <scope>NUCLEOTIDE SEQUENCE</scope>
    <source>
        <strain evidence="2 4">CC28-63</strain>
        <strain evidence="1">CC28-69</strain>
    </source>
</reference>
<dbReference type="Proteomes" id="UP000809440">
    <property type="component" value="Unassembled WGS sequence"/>
</dbReference>
<evidence type="ECO:0000313" key="1">
    <source>
        <dbReference type="EMBL" id="MBM2411568.1"/>
    </source>
</evidence>
<name>A0A9Q2NVR8_9RHOB</name>
<sequence length="195" mass="21778">MQFDANKLVTVLDKLLSSSIRYEMRGMVGKVRPLTRRVSDIRQLDCSGFVEYVIYHGTTDNVNLPSGSVTQRSKIASDASHTVADYLKEAELRDDIVRIGFRDTIAKRDETGAVMRDSAGNSLKDQVGHVWLVINGSTYESTSKGGRGKGPKSLKWDERKSDADHFYKLGAAPGFGRIQLGHWLERELEPLTSLF</sequence>
<dbReference type="Proteomes" id="UP000755667">
    <property type="component" value="Unassembled WGS sequence"/>
</dbReference>
<dbReference type="EMBL" id="JAFBXF010000002">
    <property type="protein sequence ID" value="MBM2416235.1"/>
    <property type="molecule type" value="Genomic_DNA"/>
</dbReference>
<evidence type="ECO:0000313" key="3">
    <source>
        <dbReference type="Proteomes" id="UP000755667"/>
    </source>
</evidence>
<dbReference type="RefSeq" id="WP_138488082.1">
    <property type="nucleotide sequence ID" value="NZ_JAFBWU010000002.1"/>
</dbReference>
<evidence type="ECO:0000313" key="4">
    <source>
        <dbReference type="Proteomes" id="UP000809440"/>
    </source>
</evidence>
<evidence type="ECO:0000313" key="2">
    <source>
        <dbReference type="EMBL" id="MBM2416235.1"/>
    </source>
</evidence>
<dbReference type="AlphaFoldDB" id="A0A9Q2NVR8"/>
<protein>
    <submittedName>
        <fullName evidence="1">Uncharacterized protein</fullName>
    </submittedName>
</protein>